<sequence length="433" mass="49091">MAPVVIQDVFENDEKDFPTQTWYSNLAANANIYENCYVERITHVKNLRSEVLHEYIQVIVVDAASDTRTRLITERQVEGDRVIVGRSGWSFSSSLSSSSGFFSFVGRLFSLSSSSISNSNDVNDLPLPLYSLTFKAKSFNIVDLARLLSVVSEMGGYYNALSTNCYWYATKMYKLAKRSFQVIEEKEWKFKDWRGSIPKIVFGSRSEAEVSYCIHIRRMTRTNETNSEQPEARDFGVNRQNTMQYLLGVPPLHLLLAEAYTSIALCFLEDNNIATDEPRLSRDQVGELRALIKNDIEKKATESVLEKASTLEPKCLAFVPNHQPSHSQLHESIAQFVELETKKENDANAEKYIDVYKSSLSGAPPQVWNIPSQPQGSRALFANPTTLQVKTEKPVDIDGIELYEKPEEESVALERAMEISVGRVISHLQEQTW</sequence>
<organism evidence="1 2">
    <name type="scientific">Aspergillus sclerotiicarbonarius (strain CBS 121057 / IBT 28362)</name>
    <dbReference type="NCBI Taxonomy" id="1448318"/>
    <lineage>
        <taxon>Eukaryota</taxon>
        <taxon>Fungi</taxon>
        <taxon>Dikarya</taxon>
        <taxon>Ascomycota</taxon>
        <taxon>Pezizomycotina</taxon>
        <taxon>Eurotiomycetes</taxon>
        <taxon>Eurotiomycetidae</taxon>
        <taxon>Eurotiales</taxon>
        <taxon>Aspergillaceae</taxon>
        <taxon>Aspergillus</taxon>
        <taxon>Aspergillus subgen. Circumdati</taxon>
    </lineage>
</organism>
<dbReference type="OrthoDB" id="4895350at2759"/>
<accession>A0A319EUQ0</accession>
<proteinExistence type="predicted"/>
<protein>
    <submittedName>
        <fullName evidence="1">Uncharacterized protein</fullName>
    </submittedName>
</protein>
<evidence type="ECO:0000313" key="1">
    <source>
        <dbReference type="EMBL" id="PYI11428.1"/>
    </source>
</evidence>
<dbReference type="AlphaFoldDB" id="A0A319EUQ0"/>
<gene>
    <name evidence="1" type="ORF">BO78DRAFT_382704</name>
</gene>
<dbReference type="EMBL" id="KZ826318">
    <property type="protein sequence ID" value="PYI11428.1"/>
    <property type="molecule type" value="Genomic_DNA"/>
</dbReference>
<keyword evidence="2" id="KW-1185">Reference proteome</keyword>
<dbReference type="Proteomes" id="UP000248423">
    <property type="component" value="Unassembled WGS sequence"/>
</dbReference>
<dbReference type="STRING" id="1448318.A0A319EUQ0"/>
<name>A0A319EUQ0_ASPSB</name>
<evidence type="ECO:0000313" key="2">
    <source>
        <dbReference type="Proteomes" id="UP000248423"/>
    </source>
</evidence>
<reference evidence="1 2" key="1">
    <citation type="submission" date="2018-02" db="EMBL/GenBank/DDBJ databases">
        <title>The genomes of Aspergillus section Nigri reveals drivers in fungal speciation.</title>
        <authorList>
            <consortium name="DOE Joint Genome Institute"/>
            <person name="Vesth T.C."/>
            <person name="Nybo J."/>
            <person name="Theobald S."/>
            <person name="Brandl J."/>
            <person name="Frisvad J.C."/>
            <person name="Nielsen K.F."/>
            <person name="Lyhne E.K."/>
            <person name="Kogle M.E."/>
            <person name="Kuo A."/>
            <person name="Riley R."/>
            <person name="Clum A."/>
            <person name="Nolan M."/>
            <person name="Lipzen A."/>
            <person name="Salamov A."/>
            <person name="Henrissat B."/>
            <person name="Wiebenga A."/>
            <person name="De vries R.P."/>
            <person name="Grigoriev I.V."/>
            <person name="Mortensen U.H."/>
            <person name="Andersen M.R."/>
            <person name="Baker S.E."/>
        </authorList>
    </citation>
    <scope>NUCLEOTIDE SEQUENCE [LARGE SCALE GENOMIC DNA]</scope>
    <source>
        <strain evidence="1 2">CBS 121057</strain>
    </source>
</reference>
<dbReference type="VEuPathDB" id="FungiDB:BO78DRAFT_382704"/>